<dbReference type="Proteomes" id="UP000887569">
    <property type="component" value="Unplaced"/>
</dbReference>
<keyword evidence="2" id="KW-1185">Reference proteome</keyword>
<keyword evidence="1" id="KW-0732">Signal</keyword>
<accession>A0A915C9T2</accession>
<sequence>SSNTPGFSLFIFYFLLFVRSAELNDNYLFLQSIRFERTLMQMKAAPRTNAMIIPSMGFLTSCSILEEDTTIDCAVFRANTLLAW</sequence>
<feature type="signal peptide" evidence="1">
    <location>
        <begin position="1"/>
        <end position="23"/>
    </location>
</feature>
<dbReference type="AlphaFoldDB" id="A0A915C9T2"/>
<name>A0A915C9T2_PARUN</name>
<reference evidence="3" key="1">
    <citation type="submission" date="2022-11" db="UniProtKB">
        <authorList>
            <consortium name="WormBaseParasite"/>
        </authorList>
    </citation>
    <scope>IDENTIFICATION</scope>
</reference>
<dbReference type="WBParaSite" id="PgR105_g021_t01">
    <property type="protein sequence ID" value="PgR105_g021_t01"/>
    <property type="gene ID" value="PgR105_g021"/>
</dbReference>
<feature type="chain" id="PRO_5036987216" evidence="1">
    <location>
        <begin position="24"/>
        <end position="84"/>
    </location>
</feature>
<protein>
    <submittedName>
        <fullName evidence="3">Secreted protein</fullName>
    </submittedName>
</protein>
<evidence type="ECO:0000313" key="2">
    <source>
        <dbReference type="Proteomes" id="UP000887569"/>
    </source>
</evidence>
<evidence type="ECO:0000313" key="3">
    <source>
        <dbReference type="WBParaSite" id="PgR105_g021_t01"/>
    </source>
</evidence>
<evidence type="ECO:0000256" key="1">
    <source>
        <dbReference type="SAM" id="SignalP"/>
    </source>
</evidence>
<proteinExistence type="predicted"/>
<organism evidence="2 3">
    <name type="scientific">Parascaris univalens</name>
    <name type="common">Nematode worm</name>
    <dbReference type="NCBI Taxonomy" id="6257"/>
    <lineage>
        <taxon>Eukaryota</taxon>
        <taxon>Metazoa</taxon>
        <taxon>Ecdysozoa</taxon>
        <taxon>Nematoda</taxon>
        <taxon>Chromadorea</taxon>
        <taxon>Rhabditida</taxon>
        <taxon>Spirurina</taxon>
        <taxon>Ascaridomorpha</taxon>
        <taxon>Ascaridoidea</taxon>
        <taxon>Ascarididae</taxon>
        <taxon>Parascaris</taxon>
    </lineage>
</organism>